<name>A0ABS7C3Q5_9BACL</name>
<sequence>MPVFKPSQIVRSLYDIDGDALHQAGIKGIIINWNNTLVPKNSVFASDSIKKWLKDFKSQYGIKIIIVSNSKPPVQDSDLVNEIPALFEAGKPKRKAFMAALDILGTRKNETAVIGDGIITDLWGGNRLGMYTVFVSPPWRKPRFIGAIKRLMVKVLRV</sequence>
<dbReference type="Pfam" id="PF00702">
    <property type="entry name" value="Hydrolase"/>
    <property type="match status" value="1"/>
</dbReference>
<dbReference type="EMBL" id="JAHZIK010000381">
    <property type="protein sequence ID" value="MBW7455533.1"/>
    <property type="molecule type" value="Genomic_DNA"/>
</dbReference>
<evidence type="ECO:0000313" key="2">
    <source>
        <dbReference type="Proteomes" id="UP001519887"/>
    </source>
</evidence>
<dbReference type="InterPro" id="IPR036412">
    <property type="entry name" value="HAD-like_sf"/>
</dbReference>
<evidence type="ECO:0000313" key="1">
    <source>
        <dbReference type="EMBL" id="MBW7455533.1"/>
    </source>
</evidence>
<keyword evidence="2" id="KW-1185">Reference proteome</keyword>
<dbReference type="Proteomes" id="UP001519887">
    <property type="component" value="Unassembled WGS sequence"/>
</dbReference>
<proteinExistence type="predicted"/>
<reference evidence="1 2" key="1">
    <citation type="submission" date="2021-07" db="EMBL/GenBank/DDBJ databases">
        <title>Paenibacillus radiodurans sp. nov., isolated from the southeastern edge of Tengger Desert.</title>
        <authorList>
            <person name="Zhang G."/>
        </authorList>
    </citation>
    <scope>NUCLEOTIDE SEQUENCE [LARGE SCALE GENOMIC DNA]</scope>
    <source>
        <strain evidence="1 2">CCM 7311</strain>
    </source>
</reference>
<dbReference type="InterPro" id="IPR010021">
    <property type="entry name" value="PGPP1/Gep4"/>
</dbReference>
<gene>
    <name evidence="1" type="ORF">K0U00_16030</name>
</gene>
<organism evidence="1 2">
    <name type="scientific">Paenibacillus sepulcri</name>
    <dbReference type="NCBI Taxonomy" id="359917"/>
    <lineage>
        <taxon>Bacteria</taxon>
        <taxon>Bacillati</taxon>
        <taxon>Bacillota</taxon>
        <taxon>Bacilli</taxon>
        <taxon>Bacillales</taxon>
        <taxon>Paenibacillaceae</taxon>
        <taxon>Paenibacillus</taxon>
    </lineage>
</organism>
<dbReference type="RefSeq" id="WP_210038328.1">
    <property type="nucleotide sequence ID" value="NZ_JBHLVU010000022.1"/>
</dbReference>
<dbReference type="NCBIfam" id="TIGR01668">
    <property type="entry name" value="YqeG_hyp_ppase"/>
    <property type="match status" value="1"/>
</dbReference>
<comment type="caution">
    <text evidence="1">The sequence shown here is derived from an EMBL/GenBank/DDBJ whole genome shotgun (WGS) entry which is preliminary data.</text>
</comment>
<accession>A0ABS7C3Q5</accession>
<dbReference type="SUPFAM" id="SSF56784">
    <property type="entry name" value="HAD-like"/>
    <property type="match status" value="1"/>
</dbReference>
<dbReference type="InterPro" id="IPR023214">
    <property type="entry name" value="HAD_sf"/>
</dbReference>
<dbReference type="Gene3D" id="3.40.50.1000">
    <property type="entry name" value="HAD superfamily/HAD-like"/>
    <property type="match status" value="1"/>
</dbReference>
<protein>
    <submittedName>
        <fullName evidence="1">YqeG family HAD IIIA-type phosphatase</fullName>
    </submittedName>
</protein>